<dbReference type="Pfam" id="PF17768">
    <property type="entry name" value="RecJ_OB"/>
    <property type="match status" value="1"/>
</dbReference>
<keyword evidence="11" id="KW-1185">Reference proteome</keyword>
<dbReference type="OrthoDB" id="9809852at2"/>
<evidence type="ECO:0000256" key="5">
    <source>
        <dbReference type="ARBA" id="ARBA00022839"/>
    </source>
</evidence>
<evidence type="ECO:0000259" key="7">
    <source>
        <dbReference type="Pfam" id="PF01368"/>
    </source>
</evidence>
<dbReference type="NCBIfam" id="TIGR00644">
    <property type="entry name" value="recJ"/>
    <property type="match status" value="1"/>
</dbReference>
<comment type="caution">
    <text evidence="10">The sequence shown here is derived from an EMBL/GenBank/DDBJ whole genome shotgun (WGS) entry which is preliminary data.</text>
</comment>
<organism evidence="10 11">
    <name type="scientific">Rhodoplanes roseus</name>
    <dbReference type="NCBI Taxonomy" id="29409"/>
    <lineage>
        <taxon>Bacteria</taxon>
        <taxon>Pseudomonadati</taxon>
        <taxon>Pseudomonadota</taxon>
        <taxon>Alphaproteobacteria</taxon>
        <taxon>Hyphomicrobiales</taxon>
        <taxon>Nitrobacteraceae</taxon>
        <taxon>Rhodoplanes</taxon>
    </lineage>
</organism>
<dbReference type="AlphaFoldDB" id="A0A327KJX7"/>
<comment type="similarity">
    <text evidence="1">Belongs to the RecJ family.</text>
</comment>
<dbReference type="InterPro" id="IPR001667">
    <property type="entry name" value="DDH_dom"/>
</dbReference>
<dbReference type="GO" id="GO:0008409">
    <property type="term" value="F:5'-3' exonuclease activity"/>
    <property type="evidence" value="ECO:0007669"/>
    <property type="project" value="InterPro"/>
</dbReference>
<keyword evidence="6" id="KW-0175">Coiled coil</keyword>
<dbReference type="InterPro" id="IPR038763">
    <property type="entry name" value="DHH_sf"/>
</dbReference>
<proteinExistence type="inferred from homology"/>
<dbReference type="InterPro" id="IPR041122">
    <property type="entry name" value="RecJ_OB"/>
</dbReference>
<dbReference type="InterPro" id="IPR051673">
    <property type="entry name" value="SSDNA_exonuclease_RecJ"/>
</dbReference>
<evidence type="ECO:0000256" key="6">
    <source>
        <dbReference type="SAM" id="Coils"/>
    </source>
</evidence>
<name>A0A327KJX7_9BRAD</name>
<dbReference type="Gene3D" id="3.90.1640.30">
    <property type="match status" value="1"/>
</dbReference>
<feature type="non-terminal residue" evidence="10">
    <location>
        <position position="565"/>
    </location>
</feature>
<dbReference type="InterPro" id="IPR004610">
    <property type="entry name" value="RecJ"/>
</dbReference>
<gene>
    <name evidence="10" type="primary">recJ</name>
    <name evidence="10" type="ORF">CH341_26720</name>
</gene>
<evidence type="ECO:0000256" key="1">
    <source>
        <dbReference type="ARBA" id="ARBA00005915"/>
    </source>
</evidence>
<dbReference type="PANTHER" id="PTHR30255">
    <property type="entry name" value="SINGLE-STRANDED-DNA-SPECIFIC EXONUCLEASE RECJ"/>
    <property type="match status" value="1"/>
</dbReference>
<dbReference type="GO" id="GO:0006281">
    <property type="term" value="P:DNA repair"/>
    <property type="evidence" value="ECO:0007669"/>
    <property type="project" value="InterPro"/>
</dbReference>
<dbReference type="Pfam" id="PF02272">
    <property type="entry name" value="DHHA1"/>
    <property type="match status" value="1"/>
</dbReference>
<protein>
    <recommendedName>
        <fullName evidence="2">Single-stranded-DNA-specific exonuclease RecJ</fullName>
    </recommendedName>
</protein>
<feature type="coiled-coil region" evidence="6">
    <location>
        <begin position="330"/>
        <end position="357"/>
    </location>
</feature>
<evidence type="ECO:0000259" key="8">
    <source>
        <dbReference type="Pfam" id="PF02272"/>
    </source>
</evidence>
<evidence type="ECO:0000313" key="10">
    <source>
        <dbReference type="EMBL" id="RAI39029.1"/>
    </source>
</evidence>
<dbReference type="Gene3D" id="3.10.310.30">
    <property type="match status" value="1"/>
</dbReference>
<keyword evidence="5 10" id="KW-0269">Exonuclease</keyword>
<feature type="domain" description="RecJ OB" evidence="9">
    <location>
        <begin position="480"/>
        <end position="552"/>
    </location>
</feature>
<dbReference type="GO" id="GO:0003676">
    <property type="term" value="F:nucleic acid binding"/>
    <property type="evidence" value="ECO:0007669"/>
    <property type="project" value="InterPro"/>
</dbReference>
<keyword evidence="4" id="KW-0378">Hydrolase</keyword>
<dbReference type="Proteomes" id="UP000249130">
    <property type="component" value="Unassembled WGS sequence"/>
</dbReference>
<feature type="domain" description="DHHA1" evidence="8">
    <location>
        <begin position="371"/>
        <end position="465"/>
    </location>
</feature>
<keyword evidence="3" id="KW-0540">Nuclease</keyword>
<sequence length="565" mass="59757">MTPFLGVEKSATGRVWRDRLDERGAARALAIVQRTGTPELLARVLAGRGVEPDDVAEHLDPTIRRLMPDPAGLTDMEAAARRLADAAERGERVTVFGDYDVDGATASALMTLVLRQCGLDPDIYIPDRIFEGYGPNVEAIRQIAARKTTLIVAVDCGTSSFEPFAEAQARGVDVVVVDHHMADETLPPTVALVNPNRQDDLSRLGHLCAVGLVFMTVVALVRELRRRGFWGDARPEPDLLAYVDLVALGTVADVVPLIGLNRAFVAKGLLGMKRRERVGLTALMDVSRLSGPPEAWHLGFLLGPRINAGGRIGRADLGARLLTLDDPVEAGTLAAELDRLNRERQAIEQAALAEAEAEAMAALGLEEKGAVVVVAAAGWHPGVVGLVAARLKERYGRPAFAIALGPGETGTGSGRSIAGVDLGRTVKRALHEGILEKGGGHAMAAGVTLKRSALGAFRAFVEEALAPAVELARRDRALRIDGAVSAAAVTPELCRTLAQAGPYGSGNPEPVLALPSHTVAYADEVGQAHVRLRLKGGDGAFVEAIAFRAAGQPLGRALLESRGRR</sequence>
<dbReference type="GO" id="GO:0006310">
    <property type="term" value="P:DNA recombination"/>
    <property type="evidence" value="ECO:0007669"/>
    <property type="project" value="InterPro"/>
</dbReference>
<accession>A0A327KJX7</accession>
<dbReference type="PANTHER" id="PTHR30255:SF2">
    <property type="entry name" value="SINGLE-STRANDED-DNA-SPECIFIC EXONUCLEASE RECJ"/>
    <property type="match status" value="1"/>
</dbReference>
<evidence type="ECO:0000313" key="11">
    <source>
        <dbReference type="Proteomes" id="UP000249130"/>
    </source>
</evidence>
<evidence type="ECO:0000259" key="9">
    <source>
        <dbReference type="Pfam" id="PF17768"/>
    </source>
</evidence>
<reference evidence="10 11" key="1">
    <citation type="submission" date="2017-07" db="EMBL/GenBank/DDBJ databases">
        <title>Draft Genome Sequences of Select Purple Nonsulfur Bacteria.</title>
        <authorList>
            <person name="Lasarre B."/>
            <person name="Mckinlay J.B."/>
        </authorList>
    </citation>
    <scope>NUCLEOTIDE SEQUENCE [LARGE SCALE GENOMIC DNA]</scope>
    <source>
        <strain evidence="10 11">DSM 5909</strain>
    </source>
</reference>
<evidence type="ECO:0000256" key="2">
    <source>
        <dbReference type="ARBA" id="ARBA00019841"/>
    </source>
</evidence>
<dbReference type="InterPro" id="IPR003156">
    <property type="entry name" value="DHHA1_dom"/>
</dbReference>
<evidence type="ECO:0000256" key="3">
    <source>
        <dbReference type="ARBA" id="ARBA00022722"/>
    </source>
</evidence>
<evidence type="ECO:0000256" key="4">
    <source>
        <dbReference type="ARBA" id="ARBA00022801"/>
    </source>
</evidence>
<dbReference type="SUPFAM" id="SSF64182">
    <property type="entry name" value="DHH phosphoesterases"/>
    <property type="match status" value="1"/>
</dbReference>
<dbReference type="EMBL" id="NPEX01000316">
    <property type="protein sequence ID" value="RAI39029.1"/>
    <property type="molecule type" value="Genomic_DNA"/>
</dbReference>
<dbReference type="Pfam" id="PF01368">
    <property type="entry name" value="DHH"/>
    <property type="match status" value="1"/>
</dbReference>
<dbReference type="RefSeq" id="WP_111422035.1">
    <property type="nucleotide sequence ID" value="NZ_NPEX01000316.1"/>
</dbReference>
<feature type="domain" description="DDH" evidence="7">
    <location>
        <begin position="92"/>
        <end position="250"/>
    </location>
</feature>